<evidence type="ECO:0000313" key="1">
    <source>
        <dbReference type="EMBL" id="WEK19811.1"/>
    </source>
</evidence>
<gene>
    <name evidence="1" type="ORF">P0Y49_01410</name>
</gene>
<dbReference type="AlphaFoldDB" id="A0AAJ5W9Y3"/>
<dbReference type="Pfam" id="PF12784">
    <property type="entry name" value="PDDEXK_2"/>
    <property type="match status" value="1"/>
</dbReference>
<reference evidence="1" key="1">
    <citation type="submission" date="2023-03" db="EMBL/GenBank/DDBJ databases">
        <title>Andean soil-derived lignocellulolytic bacterial consortium as a source of novel taxa and putative plastic-active enzymes.</title>
        <authorList>
            <person name="Diaz-Garcia L."/>
            <person name="Chuvochina M."/>
            <person name="Feuerriegel G."/>
            <person name="Bunk B."/>
            <person name="Sproer C."/>
            <person name="Streit W.R."/>
            <person name="Rodriguez L.M."/>
            <person name="Overmann J."/>
            <person name="Jimenez D.J."/>
        </authorList>
    </citation>
    <scope>NUCLEOTIDE SEQUENCE</scope>
    <source>
        <strain evidence="1">MAG 3858</strain>
    </source>
</reference>
<organism evidence="1 2">
    <name type="scientific">Candidatus Pedobacter colombiensis</name>
    <dbReference type="NCBI Taxonomy" id="3121371"/>
    <lineage>
        <taxon>Bacteria</taxon>
        <taxon>Pseudomonadati</taxon>
        <taxon>Bacteroidota</taxon>
        <taxon>Sphingobacteriia</taxon>
        <taxon>Sphingobacteriales</taxon>
        <taxon>Sphingobacteriaceae</taxon>
        <taxon>Pedobacter</taxon>
    </lineage>
</organism>
<dbReference type="PANTHER" id="PTHR41317">
    <property type="entry name" value="PD-(D_E)XK NUCLEASE FAMILY TRANSPOSASE"/>
    <property type="match status" value="1"/>
</dbReference>
<dbReference type="Proteomes" id="UP001214530">
    <property type="component" value="Chromosome"/>
</dbReference>
<proteinExistence type="predicted"/>
<dbReference type="PANTHER" id="PTHR41317:SF1">
    <property type="entry name" value="PD-(D_E)XK NUCLEASE FAMILY TRANSPOSASE"/>
    <property type="match status" value="1"/>
</dbReference>
<dbReference type="EMBL" id="CP119313">
    <property type="protein sequence ID" value="WEK19811.1"/>
    <property type="molecule type" value="Genomic_DNA"/>
</dbReference>
<protein>
    <submittedName>
        <fullName evidence="1">Rpn family recombination-promoting nuclease/putative transposase</fullName>
    </submittedName>
</protein>
<dbReference type="InterPro" id="IPR010106">
    <property type="entry name" value="RpnA"/>
</dbReference>
<name>A0AAJ5W9Y3_9SPHI</name>
<dbReference type="NCBIfam" id="TIGR01784">
    <property type="entry name" value="T_den_put_tspse"/>
    <property type="match status" value="1"/>
</dbReference>
<evidence type="ECO:0000313" key="2">
    <source>
        <dbReference type="Proteomes" id="UP001214530"/>
    </source>
</evidence>
<sequence length="315" mass="37152">MPKQVRIPISKAVEERSRYIDFKTDFAFRHLFAKESHLDLLKDFLNAVFKGRKVIEAVKLGKTDHKGNRKIDRRTVFDIYCISNKGERFVVEMQQGNRKFFKDRILYYTANLVQEQGKSVDANWNYELPEVYFIAIIDFRLEDIEGNHYIHDVRLMDVNTNRQFYDKLGYIFVELPGFNKSEDQLITSEDNWLFCLKHMSNLKEIPLPLSNSDVFKKLFKIAEISSLNQKDMNAYQANLKIKRDNYSLMETVKETSLKIGIEKGIQQGLFEGRAEERTKVLKERKELAIEMKRDNEPIAKIIKYTKLSIEEIELL</sequence>
<accession>A0AAJ5W9Y3</accession>